<name>A0A1U9X4L4_ECOLX</name>
<evidence type="ECO:0008006" key="2">
    <source>
        <dbReference type="Google" id="ProtNLM"/>
    </source>
</evidence>
<organism evidence="1">
    <name type="scientific">Escherichia coli</name>
    <dbReference type="NCBI Taxonomy" id="562"/>
    <lineage>
        <taxon>Bacteria</taxon>
        <taxon>Pseudomonadati</taxon>
        <taxon>Pseudomonadota</taxon>
        <taxon>Gammaproteobacteria</taxon>
        <taxon>Enterobacterales</taxon>
        <taxon>Enterobacteriaceae</taxon>
        <taxon>Escherichia</taxon>
    </lineage>
</organism>
<keyword evidence="1" id="KW-0614">Plasmid</keyword>
<protein>
    <recommendedName>
        <fullName evidence="2">DUF4238 domain-containing protein</fullName>
    </recommendedName>
</protein>
<geneLocation type="plasmid" evidence="1">
    <name>pNDM5-IBAC</name>
</geneLocation>
<dbReference type="Pfam" id="PF14022">
    <property type="entry name" value="DUF4238"/>
    <property type="match status" value="1"/>
</dbReference>
<accession>A0A1U9X4L4</accession>
<proteinExistence type="predicted"/>
<dbReference type="InterPro" id="IPR025332">
    <property type="entry name" value="DUF4238"/>
</dbReference>
<dbReference type="AlphaFoldDB" id="A0A1U9X4L4"/>
<dbReference type="EMBL" id="KY463220">
    <property type="protein sequence ID" value="AQY75724.1"/>
    <property type="molecule type" value="Genomic_DNA"/>
</dbReference>
<reference evidence="1" key="1">
    <citation type="journal article" date="2017" name="Clin. Microbiol. Infect.">
        <title>ST405 NDM-5 producing Escherichia coli in Northern Italy: the first two clinical cases.</title>
        <authorList>
            <person name="Bitar I."/>
            <person name="Piazza A."/>
            <person name="Gaiarsa S."/>
            <person name="Villa L."/>
            <person name="Pedroni P."/>
            <person name="Oliva E."/>
            <person name="Nucleo E."/>
            <person name="Pagani L."/>
            <person name="Carattoli A."/>
            <person name="Migliavacca R."/>
        </authorList>
    </citation>
    <scope>NUCLEOTIDE SEQUENCE</scope>
    <source>
        <plasmid evidence="1">pNDM5-IBAC</plasmid>
    </source>
</reference>
<sequence length="337" mass="38774">MIISMTEPLNLRTDVVRQHTVPRFLLKHFSKPVKGKRQRLHAFDKAAGRAYATTPDDATVRNTFYNFDNHPQRFSLEPLLGIYEHDAAPVIAGLLEHKDIRRLTEDDRYKLAVFVAVQRARTFGELERISGMISVLTDKLAAMGVTEEQAGETLGLSPGGDTRDIFLRQLVQQVSHIKHLLSKDWYLLETRPEHPFYVSDNPVVLENRNDFGVYGNIGLAVPGIQIYLPLSSTLMLAMYCPSIREQKVREKQHLLHLIARAPDLIPRHMRPFEMLEHVNRHTDYLLMPLSAENVMHYNALQVEYAEQYVFCGENDFSLAERMLAADDRYRTGPRFTF</sequence>
<evidence type="ECO:0000313" key="1">
    <source>
        <dbReference type="EMBL" id="AQY75724.1"/>
    </source>
</evidence>